<evidence type="ECO:0000259" key="3">
    <source>
        <dbReference type="Pfam" id="PF21447"/>
    </source>
</evidence>
<dbReference type="eggNOG" id="COG0248">
    <property type="taxonomic scope" value="Bacteria"/>
</dbReference>
<gene>
    <name evidence="4" type="ordered locus">Ctha_1162</name>
</gene>
<dbReference type="InterPro" id="IPR043129">
    <property type="entry name" value="ATPase_NBD"/>
</dbReference>
<reference evidence="4 5" key="1">
    <citation type="submission" date="2008-06" db="EMBL/GenBank/DDBJ databases">
        <title>Complete sequence of Chloroherpeton thalassium ATCC 35110.</title>
        <authorList>
            <consortium name="US DOE Joint Genome Institute"/>
            <person name="Lucas S."/>
            <person name="Copeland A."/>
            <person name="Lapidus A."/>
            <person name="Glavina del Rio T."/>
            <person name="Dalin E."/>
            <person name="Tice H."/>
            <person name="Bruce D."/>
            <person name="Goodwin L."/>
            <person name="Pitluck S."/>
            <person name="Schmutz J."/>
            <person name="Larimer F."/>
            <person name="Land M."/>
            <person name="Hauser L."/>
            <person name="Kyrpides N."/>
            <person name="Mikhailova N."/>
            <person name="Liu Z."/>
            <person name="Li T."/>
            <person name="Zhao F."/>
            <person name="Overmann J."/>
            <person name="Bryant D.A."/>
            <person name="Richardson P."/>
        </authorList>
    </citation>
    <scope>NUCLEOTIDE SEQUENCE [LARGE SCALE GENOMIC DNA]</scope>
    <source>
        <strain evidence="5">ATCC 35110 / GB-78</strain>
    </source>
</reference>
<name>B3QYJ8_CHLT3</name>
<dbReference type="AlphaFoldDB" id="B3QYJ8"/>
<dbReference type="EMBL" id="CP001100">
    <property type="protein sequence ID" value="ACF13626.1"/>
    <property type="molecule type" value="Genomic_DNA"/>
</dbReference>
<dbReference type="SUPFAM" id="SSF109604">
    <property type="entry name" value="HD-domain/PDEase-like"/>
    <property type="match status" value="1"/>
</dbReference>
<dbReference type="Gene3D" id="3.30.420.150">
    <property type="entry name" value="Exopolyphosphatase. Domain 2"/>
    <property type="match status" value="1"/>
</dbReference>
<dbReference type="InterPro" id="IPR030673">
    <property type="entry name" value="PyroPPase_GppA_Ppx"/>
</dbReference>
<dbReference type="PANTHER" id="PTHR30005">
    <property type="entry name" value="EXOPOLYPHOSPHATASE"/>
    <property type="match status" value="1"/>
</dbReference>
<dbReference type="InterPro" id="IPR003695">
    <property type="entry name" value="Ppx_GppA_N"/>
</dbReference>
<sequence length="520" mass="59295">MILQNEQKPLRLAAIDMGTNSFHMVIVEVLPDLGFLIIDRAKDMIRIGESSITTKQLSPKAMEQGIQSLITFRKLAEQRGVNSVHIIAFATSAIREAQNGAAYMKQIADTVGIKTRIISGEEEARLIYLGVRNAIDIGSKKAFIFDIGGGSVEFITGDGRRPNMLESRKLGVARMYERFVTTDPIELKERHLLEQYFNVELEDIAKFVNKVGFDIAIASSGTIENIARMIFLQNGMRTDKLNGQSFSVKDFKRLAKQVIGMKSAARREIPGLDPKRVDLIIPGLLLVCKITRMFNIKDIVVSESALREGMIIDYLSTHFSDYRKTHYFPNIRRRSVIELGRRFQWDKAHASHVALLATKLFKKLQELHKLGDSEQELLEYAALLHNVGCFISMSKHHKHSHYVIMNGGLRGFHPNEIEIIANAVRYHRKSPPSEGHENFKKLSSKEQQIVRHLSEILRVANSLDRGHRQNVTNLDVEITAKKILLKLETHIDSEIEVWSVEREENYFEELFQRKLEVSIL</sequence>
<dbReference type="SUPFAM" id="SSF53067">
    <property type="entry name" value="Actin-like ATPase domain"/>
    <property type="match status" value="2"/>
</dbReference>
<evidence type="ECO:0000259" key="2">
    <source>
        <dbReference type="Pfam" id="PF02541"/>
    </source>
</evidence>
<dbReference type="InterPro" id="IPR048950">
    <property type="entry name" value="Ppx_GppA_C"/>
</dbReference>
<dbReference type="Gene3D" id="3.30.420.40">
    <property type="match status" value="1"/>
</dbReference>
<dbReference type="PIRSF" id="PIRSF001267">
    <property type="entry name" value="Pyrophosphatase_GppA_Ppx"/>
    <property type="match status" value="1"/>
</dbReference>
<dbReference type="OrthoDB" id="9814545at2"/>
<keyword evidence="5" id="KW-1185">Reference proteome</keyword>
<dbReference type="CDD" id="cd24006">
    <property type="entry name" value="ASKHA_NBD_PPX_GppA"/>
    <property type="match status" value="1"/>
</dbReference>
<proteinExistence type="predicted"/>
<dbReference type="GO" id="GO:0008894">
    <property type="term" value="F:guanosine-5'-triphosphate,3'-diphosphate diphosphatase activity"/>
    <property type="evidence" value="ECO:0007669"/>
    <property type="project" value="UniProtKB-EC"/>
</dbReference>
<dbReference type="EC" id="3.6.1.40" evidence="4"/>
<dbReference type="KEGG" id="cts:Ctha_1162"/>
<dbReference type="PANTHER" id="PTHR30005:SF0">
    <property type="entry name" value="RETROGRADE REGULATION PROTEIN 2"/>
    <property type="match status" value="1"/>
</dbReference>
<dbReference type="InterPro" id="IPR050273">
    <property type="entry name" value="GppA/Ppx_hydrolase"/>
</dbReference>
<dbReference type="FunFam" id="1.10.3210.10:FF:000025">
    <property type="entry name" value="Exopolyphosphatase"/>
    <property type="match status" value="1"/>
</dbReference>
<dbReference type="Pfam" id="PF21447">
    <property type="entry name" value="Ppx-GppA_III"/>
    <property type="match status" value="1"/>
</dbReference>
<dbReference type="HOGENOM" id="CLU_025908_4_2_10"/>
<accession>B3QYJ8</accession>
<organism evidence="4 5">
    <name type="scientific">Chloroherpeton thalassium (strain ATCC 35110 / GB-78)</name>
    <dbReference type="NCBI Taxonomy" id="517418"/>
    <lineage>
        <taxon>Bacteria</taxon>
        <taxon>Pseudomonadati</taxon>
        <taxon>Chlorobiota</taxon>
        <taxon>Chlorobiia</taxon>
        <taxon>Chlorobiales</taxon>
        <taxon>Chloroherpetonaceae</taxon>
        <taxon>Chloroherpeton</taxon>
    </lineage>
</organism>
<protein>
    <submittedName>
        <fullName evidence="4">Ppx/GppA phosphatase</fullName>
        <ecNumber evidence="4">3.6.1.40</ecNumber>
    </submittedName>
</protein>
<dbReference type="RefSeq" id="WP_012499710.1">
    <property type="nucleotide sequence ID" value="NC_011026.1"/>
</dbReference>
<dbReference type="STRING" id="517418.Ctha_1162"/>
<evidence type="ECO:0000256" key="1">
    <source>
        <dbReference type="ARBA" id="ARBA00022801"/>
    </source>
</evidence>
<dbReference type="Proteomes" id="UP000001208">
    <property type="component" value="Chromosome"/>
</dbReference>
<feature type="domain" description="Ppx/GppA phosphatase C-terminal" evidence="3">
    <location>
        <begin position="331"/>
        <end position="489"/>
    </location>
</feature>
<feature type="domain" description="Ppx/GppA phosphatase N-terminal" evidence="2">
    <location>
        <begin position="32"/>
        <end position="318"/>
    </location>
</feature>
<dbReference type="Pfam" id="PF02541">
    <property type="entry name" value="Ppx-GppA"/>
    <property type="match status" value="1"/>
</dbReference>
<evidence type="ECO:0000313" key="5">
    <source>
        <dbReference type="Proteomes" id="UP000001208"/>
    </source>
</evidence>
<keyword evidence="1 4" id="KW-0378">Hydrolase</keyword>
<evidence type="ECO:0000313" key="4">
    <source>
        <dbReference type="EMBL" id="ACF13626.1"/>
    </source>
</evidence>
<dbReference type="Gene3D" id="1.10.3210.10">
    <property type="entry name" value="Hypothetical protein af1432"/>
    <property type="match status" value="1"/>
</dbReference>